<dbReference type="InterPro" id="IPR036388">
    <property type="entry name" value="WH-like_DNA-bd_sf"/>
</dbReference>
<organism evidence="1 2">
    <name type="scientific">Caligus rogercresseyi</name>
    <name type="common">Sea louse</name>
    <dbReference type="NCBI Taxonomy" id="217165"/>
    <lineage>
        <taxon>Eukaryota</taxon>
        <taxon>Metazoa</taxon>
        <taxon>Ecdysozoa</taxon>
        <taxon>Arthropoda</taxon>
        <taxon>Crustacea</taxon>
        <taxon>Multicrustacea</taxon>
        <taxon>Hexanauplia</taxon>
        <taxon>Copepoda</taxon>
        <taxon>Siphonostomatoida</taxon>
        <taxon>Caligidae</taxon>
        <taxon>Caligus</taxon>
    </lineage>
</organism>
<keyword evidence="2" id="KW-1185">Reference proteome</keyword>
<protein>
    <recommendedName>
        <fullName evidence="3">Transposase</fullName>
    </recommendedName>
</protein>
<dbReference type="Proteomes" id="UP000595437">
    <property type="component" value="Chromosome 3"/>
</dbReference>
<evidence type="ECO:0008006" key="3">
    <source>
        <dbReference type="Google" id="ProtNLM"/>
    </source>
</evidence>
<dbReference type="EMBL" id="CP045892">
    <property type="protein sequence ID" value="QQP52071.1"/>
    <property type="molecule type" value="Genomic_DNA"/>
</dbReference>
<proteinExistence type="predicted"/>
<evidence type="ECO:0000313" key="2">
    <source>
        <dbReference type="Proteomes" id="UP000595437"/>
    </source>
</evidence>
<reference evidence="2" key="1">
    <citation type="submission" date="2021-01" db="EMBL/GenBank/DDBJ databases">
        <title>Caligus Genome Assembly.</title>
        <authorList>
            <person name="Gallardo-Escarate C."/>
        </authorList>
    </citation>
    <scope>NUCLEOTIDE SEQUENCE [LARGE SCALE GENOMIC DNA]</scope>
</reference>
<name>A0A7T8HL26_CALRO</name>
<dbReference type="AlphaFoldDB" id="A0A7T8HL26"/>
<dbReference type="Gene3D" id="1.10.10.10">
    <property type="entry name" value="Winged helix-like DNA-binding domain superfamily/Winged helix DNA-binding domain"/>
    <property type="match status" value="1"/>
</dbReference>
<gene>
    <name evidence="1" type="ORF">FKW44_004081</name>
</gene>
<sequence length="56" mass="6263">MEKREAIVKLYQKGHSCRAIVEALKPMKVSKSNVSYTIQLTGLNQDVQGLCGPKSW</sequence>
<accession>A0A7T8HL26</accession>
<evidence type="ECO:0000313" key="1">
    <source>
        <dbReference type="EMBL" id="QQP52071.1"/>
    </source>
</evidence>